<dbReference type="GeneID" id="98915474"/>
<protein>
    <submittedName>
        <fullName evidence="4">F5/8 type C domain-containing protein</fullName>
    </submittedName>
</protein>
<name>A0A4R3Z0V9_9FIRM</name>
<sequence>MKFFKRLICFLISALFLMNIVAPMRVYAADSKDVNSYISELIAYYRDYQNDAETDIIRTLEEIKKIDETKYESWKQIMDFWNEVNQKNFVNTSVLPDGLPNDDSLCIIVLGFALNSDGTMKQELINRLQVGLDSAKKYPNSYIAVTGGGTAANNPNVTEGGLMGQWLLDHGLDEKRLIVENKAPDTVGNAKNTYKILNTNYPQVKSLAMVTSDYHVPRGSVIFFTQCLLSAYEAGNKPLQMISNAGCITGSSGYESISLQASGVSSVAGVSAAGKLELSKLNGLIISQESPYVANKDLKLKVEAQYNSRFSRDVSHLIKVTHFDPTKGPEQIITLSYKENGIEIVTDFQLSEISKEVCDNTYLKDYVTEIEKMELGIYTKESVNALINAIQKSKEILNSGNSASKEEIDLAYQQLNKAVNELVELVNIAYKMNVDANCNQKNAYKINDGVKNTSNYWASENNGNVASKDAEFIIDLDGVYNLEHIVVYPYWGGQRIYQYELYGSDDKISWVKIGENISENYATQNGFNHEINTDKSFSYIKLKGIKTMVVGRPDINNIHIVELEVFGQEKNNLAYLKPVTSSSTDNSASSSSNSKNIQVVDGNRQTYWDAGVYSKNPWIIVDLQDVYLLDKLNVITYWARNDRYYYYDIYTSIDGEDYKPLYSKTEGTEKSTIFGENIDISHQETYARYVKLIGKYDSANASFHLNQLRVYGKEVIKEADYTMVDEVIAKANQLNREQYTQTSLSKLDQAIDEVVRNKKIYEQEVVDGYVVLIEKALNELQYKSADYSQVEMAIKKANDINRNLYTKDSLKILDQAINAVEKNLNITKQEEVNIMANTIEKALNELQYKSADYSQVETAIKKANDINRNLYTEDSLKILDQAINAVEKDLNITKQKEVDAMADAIEKAIATLTKKEIPDINVNPVVPINPDVSNNNVETNDNTTIAFYIGTIIITVLATGVVLVKKREEY</sequence>
<dbReference type="GO" id="GO:0000270">
    <property type="term" value="P:peptidoglycan metabolic process"/>
    <property type="evidence" value="ECO:0007669"/>
    <property type="project" value="TreeGrafter"/>
</dbReference>
<dbReference type="Gene3D" id="2.60.120.260">
    <property type="entry name" value="Galactose-binding domain-like"/>
    <property type="match status" value="2"/>
</dbReference>
<evidence type="ECO:0000259" key="3">
    <source>
        <dbReference type="PROSITE" id="PS50022"/>
    </source>
</evidence>
<dbReference type="PANTHER" id="PTHR30336">
    <property type="entry name" value="INNER MEMBRANE PROTEIN, PROBABLE PERMEASE"/>
    <property type="match status" value="1"/>
</dbReference>
<dbReference type="PANTHER" id="PTHR30336:SF4">
    <property type="entry name" value="ENVELOPE BIOGENESIS FACTOR ELYC"/>
    <property type="match status" value="1"/>
</dbReference>
<dbReference type="Gene3D" id="1.20.1270.90">
    <property type="entry name" value="AF1782-like"/>
    <property type="match status" value="4"/>
</dbReference>
<dbReference type="SUPFAM" id="SSF49785">
    <property type="entry name" value="Galactose-binding domain-like"/>
    <property type="match status" value="2"/>
</dbReference>
<dbReference type="InterPro" id="IPR014729">
    <property type="entry name" value="Rossmann-like_a/b/a_fold"/>
</dbReference>
<evidence type="ECO:0000256" key="1">
    <source>
        <dbReference type="SAM" id="Phobius"/>
    </source>
</evidence>
<dbReference type="PROSITE" id="PS50022">
    <property type="entry name" value="FA58C_3"/>
    <property type="match status" value="1"/>
</dbReference>
<dbReference type="GO" id="GO:0043164">
    <property type="term" value="P:Gram-negative-bacterium-type cell wall biogenesis"/>
    <property type="evidence" value="ECO:0007669"/>
    <property type="project" value="TreeGrafter"/>
</dbReference>
<feature type="signal peptide" evidence="2">
    <location>
        <begin position="1"/>
        <end position="28"/>
    </location>
</feature>
<keyword evidence="1" id="KW-0812">Transmembrane</keyword>
<dbReference type="Gene3D" id="3.40.50.620">
    <property type="entry name" value="HUPs"/>
    <property type="match status" value="1"/>
</dbReference>
<keyword evidence="1" id="KW-1133">Transmembrane helix</keyword>
<feature type="domain" description="F5/8 type C" evidence="3">
    <location>
        <begin position="561"/>
        <end position="713"/>
    </location>
</feature>
<feature type="transmembrane region" description="Helical" evidence="1">
    <location>
        <begin position="945"/>
        <end position="964"/>
    </location>
</feature>
<dbReference type="InterPro" id="IPR008979">
    <property type="entry name" value="Galactose-bd-like_sf"/>
</dbReference>
<proteinExistence type="predicted"/>
<organism evidence="4 5">
    <name type="scientific">Longibaculum muris</name>
    <dbReference type="NCBI Taxonomy" id="1796628"/>
    <lineage>
        <taxon>Bacteria</taxon>
        <taxon>Bacillati</taxon>
        <taxon>Bacillota</taxon>
        <taxon>Erysipelotrichia</taxon>
        <taxon>Erysipelotrichales</taxon>
        <taxon>Coprobacillaceae</taxon>
        <taxon>Longibaculum</taxon>
    </lineage>
</organism>
<reference evidence="4 5" key="1">
    <citation type="submission" date="2019-03" db="EMBL/GenBank/DDBJ databases">
        <title>Genomic Encyclopedia of Type Strains, Phase IV (KMG-IV): sequencing the most valuable type-strain genomes for metagenomic binning, comparative biology and taxonomic classification.</title>
        <authorList>
            <person name="Goeker M."/>
        </authorList>
    </citation>
    <scope>NUCLEOTIDE SEQUENCE [LARGE SCALE GENOMIC DNA]</scope>
    <source>
        <strain evidence="4 5">DSM 29487</strain>
    </source>
</reference>
<dbReference type="CDD" id="cd06259">
    <property type="entry name" value="YdcF-like"/>
    <property type="match status" value="1"/>
</dbReference>
<keyword evidence="2" id="KW-0732">Signal</keyword>
<dbReference type="InterPro" id="IPR003848">
    <property type="entry name" value="DUF218"/>
</dbReference>
<dbReference type="InterPro" id="IPR051599">
    <property type="entry name" value="Cell_Envelope_Assoc"/>
</dbReference>
<evidence type="ECO:0000313" key="5">
    <source>
        <dbReference type="Proteomes" id="UP000295515"/>
    </source>
</evidence>
<dbReference type="InterPro" id="IPR000421">
    <property type="entry name" value="FA58C"/>
</dbReference>
<dbReference type="Pfam" id="PF02698">
    <property type="entry name" value="DUF218"/>
    <property type="match status" value="1"/>
</dbReference>
<dbReference type="AlphaFoldDB" id="A0A4R3Z0V9"/>
<accession>A0A4R3Z0V9</accession>
<comment type="caution">
    <text evidence="4">The sequence shown here is derived from an EMBL/GenBank/DDBJ whole genome shotgun (WGS) entry which is preliminary data.</text>
</comment>
<keyword evidence="1" id="KW-0472">Membrane</keyword>
<gene>
    <name evidence="4" type="ORF">EDD60_1112</name>
</gene>
<dbReference type="EMBL" id="SMCQ01000011">
    <property type="protein sequence ID" value="TCV98596.1"/>
    <property type="molecule type" value="Genomic_DNA"/>
</dbReference>
<evidence type="ECO:0000313" key="4">
    <source>
        <dbReference type="EMBL" id="TCV98596.1"/>
    </source>
</evidence>
<keyword evidence="5" id="KW-1185">Reference proteome</keyword>
<evidence type="ECO:0000256" key="2">
    <source>
        <dbReference type="SAM" id="SignalP"/>
    </source>
</evidence>
<dbReference type="Pfam" id="PF00754">
    <property type="entry name" value="F5_F8_type_C"/>
    <property type="match status" value="2"/>
</dbReference>
<dbReference type="GO" id="GO:0005886">
    <property type="term" value="C:plasma membrane"/>
    <property type="evidence" value="ECO:0007669"/>
    <property type="project" value="TreeGrafter"/>
</dbReference>
<dbReference type="Proteomes" id="UP000295515">
    <property type="component" value="Unassembled WGS sequence"/>
</dbReference>
<dbReference type="RefSeq" id="WP_132226363.1">
    <property type="nucleotide sequence ID" value="NZ_JANKBF010000012.1"/>
</dbReference>
<feature type="chain" id="PRO_5020321221" evidence="2">
    <location>
        <begin position="29"/>
        <end position="970"/>
    </location>
</feature>